<sequence>MRFELDEASDLDATKDTRDLCQPASYTIHEQHSAVSLQTRLRTEHGWLSDSCRPPNSHKAALPALASKRLFA</sequence>
<proteinExistence type="predicted"/>
<dbReference type="RefSeq" id="WP_074061908.1">
    <property type="nucleotide sequence ID" value="NZ_CP017241.1"/>
</dbReference>
<dbReference type="EMBL" id="CP017241">
    <property type="protein sequence ID" value="APO75598.1"/>
    <property type="molecule type" value="Genomic_DNA"/>
</dbReference>
<evidence type="ECO:0000313" key="1">
    <source>
        <dbReference type="EMBL" id="APO75598.1"/>
    </source>
</evidence>
<reference evidence="1 2" key="1">
    <citation type="submission" date="2016-09" db="EMBL/GenBank/DDBJ databases">
        <title>The complete genome sequences of Rhizobium gallicum, symbiovars gallicum and phaseoli, symbionts associated to common bean (Phaseolus vulgaris).</title>
        <authorList>
            <person name="Bustos P."/>
            <person name="Santamaria R.I."/>
            <person name="Perez-Carrascal O.M."/>
            <person name="Juarez S."/>
            <person name="Lozano L."/>
            <person name="Martinez-Flores I."/>
            <person name="Martinez-Romero E."/>
            <person name="Cevallos M."/>
            <person name="Romero D."/>
            <person name="Davila G."/>
            <person name="Gonzalez V."/>
        </authorList>
    </citation>
    <scope>NUCLEOTIDE SEQUENCE [LARGE SCALE GENOMIC DNA]</scope>
    <source>
        <strain evidence="1 2">8C-3</strain>
    </source>
</reference>
<name>A0A1L5P630_RHIET</name>
<accession>A0A1L5P630</accession>
<organism evidence="1 2">
    <name type="scientific">Rhizobium etli 8C-3</name>
    <dbReference type="NCBI Taxonomy" id="538025"/>
    <lineage>
        <taxon>Bacteria</taxon>
        <taxon>Pseudomonadati</taxon>
        <taxon>Pseudomonadota</taxon>
        <taxon>Alphaproteobacteria</taxon>
        <taxon>Hyphomicrobiales</taxon>
        <taxon>Rhizobiaceae</taxon>
        <taxon>Rhizobium/Agrobacterium group</taxon>
        <taxon>Rhizobium</taxon>
    </lineage>
</organism>
<dbReference type="Proteomes" id="UP000185109">
    <property type="component" value="Chromosome"/>
</dbReference>
<dbReference type="AlphaFoldDB" id="A0A1L5P630"/>
<protein>
    <submittedName>
        <fullName evidence="1">Uncharacterized protein</fullName>
    </submittedName>
</protein>
<evidence type="ECO:0000313" key="2">
    <source>
        <dbReference type="Proteomes" id="UP000185109"/>
    </source>
</evidence>
<gene>
    <name evidence="1" type="ORF">AM571_CH02793</name>
</gene>